<protein>
    <submittedName>
        <fullName evidence="2">Prepilin-type N-terminal cleavage/methylation domain-containing protein</fullName>
    </submittedName>
</protein>
<accession>K9YXH7</accession>
<dbReference type="STRING" id="13035.Dacsa_3107"/>
<dbReference type="InterPro" id="IPR012902">
    <property type="entry name" value="N_methyl_site"/>
</dbReference>
<name>K9YXH7_DACS8</name>
<keyword evidence="1" id="KW-1133">Transmembrane helix</keyword>
<dbReference type="AlphaFoldDB" id="K9YXH7"/>
<reference evidence="2" key="1">
    <citation type="submission" date="2012-04" db="EMBL/GenBank/DDBJ databases">
        <title>Finished genome of Dactylococcopsis salina PCC 8305.</title>
        <authorList>
            <consortium name="US DOE Joint Genome Institute"/>
            <person name="Gugger M."/>
            <person name="Coursin T."/>
            <person name="Rippka R."/>
            <person name="Tandeau De Marsac N."/>
            <person name="Huntemann M."/>
            <person name="Wei C.-L."/>
            <person name="Han J."/>
            <person name="Detter J.C."/>
            <person name="Han C."/>
            <person name="Tapia R."/>
            <person name="Daligault H."/>
            <person name="Chen A."/>
            <person name="Krypides N."/>
            <person name="Mavromatis K."/>
            <person name="Markowitz V."/>
            <person name="Szeto E."/>
            <person name="Ivanova N."/>
            <person name="Ovchinnikova G."/>
            <person name="Pagani I."/>
            <person name="Pati A."/>
            <person name="Goodwin L."/>
            <person name="Peters L."/>
            <person name="Pitluck S."/>
            <person name="Woyke T."/>
            <person name="Kerfeld C."/>
        </authorList>
    </citation>
    <scope>NUCLEOTIDE SEQUENCE [LARGE SCALE GENOMIC DNA]</scope>
    <source>
        <strain evidence="2">PCC 8305</strain>
    </source>
</reference>
<evidence type="ECO:0000313" key="2">
    <source>
        <dbReference type="EMBL" id="AFZ51636.1"/>
    </source>
</evidence>
<sequence>MNQLPVSQTIRGVSHSQKGLTLLEVTVTIVMLSVILMAMAPPLLISAATRVKLRRASQARLLAQEEVNRVQGIMMRSRDQSLPANANIPPISNASNLAETAVPTTIVDTYPSSVTEAQAVDVDQDGANDFFVQVFREQGALFAAGPAPCEPAVFRMGVRVYSILAEDNLNSNSDSLEKEQISLQFTNGLQGQTTNPMGAFQAEVSRNDREFSLEAYEDYLAGSGVPAACTSQ</sequence>
<gene>
    <name evidence="2" type="ORF">Dacsa_3107</name>
</gene>
<evidence type="ECO:0000313" key="3">
    <source>
        <dbReference type="Proteomes" id="UP000010482"/>
    </source>
</evidence>
<dbReference type="OrthoDB" id="461404at2"/>
<evidence type="ECO:0000256" key="1">
    <source>
        <dbReference type="SAM" id="Phobius"/>
    </source>
</evidence>
<organism evidence="2 3">
    <name type="scientific">Dactylococcopsis salina (strain PCC 8305)</name>
    <name type="common">Myxobactron salinum</name>
    <dbReference type="NCBI Taxonomy" id="13035"/>
    <lineage>
        <taxon>Bacteria</taxon>
        <taxon>Bacillati</taxon>
        <taxon>Cyanobacteriota</taxon>
        <taxon>Cyanophyceae</taxon>
        <taxon>Nodosilineales</taxon>
        <taxon>Cymatolegaceae</taxon>
        <taxon>Dactylococcopsis</taxon>
    </lineage>
</organism>
<keyword evidence="1" id="KW-0472">Membrane</keyword>
<dbReference type="NCBIfam" id="TIGR02532">
    <property type="entry name" value="IV_pilin_GFxxxE"/>
    <property type="match status" value="1"/>
</dbReference>
<dbReference type="Proteomes" id="UP000010482">
    <property type="component" value="Chromosome"/>
</dbReference>
<keyword evidence="3" id="KW-1185">Reference proteome</keyword>
<dbReference type="KEGG" id="dsl:Dacsa_3107"/>
<keyword evidence="1" id="KW-0812">Transmembrane</keyword>
<dbReference type="eggNOG" id="COG4967">
    <property type="taxonomic scope" value="Bacteria"/>
</dbReference>
<feature type="transmembrane region" description="Helical" evidence="1">
    <location>
        <begin position="20"/>
        <end position="45"/>
    </location>
</feature>
<dbReference type="EMBL" id="CP003944">
    <property type="protein sequence ID" value="AFZ51636.1"/>
    <property type="molecule type" value="Genomic_DNA"/>
</dbReference>
<dbReference type="PROSITE" id="PS00409">
    <property type="entry name" value="PROKAR_NTER_METHYL"/>
    <property type="match status" value="1"/>
</dbReference>
<dbReference type="HOGENOM" id="CLU_103666_0_0_3"/>
<dbReference type="RefSeq" id="WP_015230615.1">
    <property type="nucleotide sequence ID" value="NC_019780.1"/>
</dbReference>
<proteinExistence type="predicted"/>